<dbReference type="InterPro" id="IPR022669">
    <property type="entry name" value="Ribosomal_uL2_C"/>
</dbReference>
<dbReference type="Gene3D" id="2.40.50.140">
    <property type="entry name" value="Nucleic acid-binding proteins"/>
    <property type="match status" value="1"/>
</dbReference>
<dbReference type="GO" id="GO:0005840">
    <property type="term" value="C:ribosome"/>
    <property type="evidence" value="ECO:0007669"/>
    <property type="project" value="UniProtKB-KW"/>
</dbReference>
<feature type="region of interest" description="Disordered" evidence="5">
    <location>
        <begin position="199"/>
        <end position="236"/>
    </location>
</feature>
<dbReference type="EMBL" id="JAPTGB010000010">
    <property type="protein sequence ID" value="MCZ0860735.1"/>
    <property type="molecule type" value="Genomic_DNA"/>
</dbReference>
<evidence type="ECO:0000259" key="7">
    <source>
        <dbReference type="SMART" id="SM01383"/>
    </source>
</evidence>
<dbReference type="PANTHER" id="PTHR13691">
    <property type="entry name" value="RIBOSOMAL PROTEIN L2"/>
    <property type="match status" value="1"/>
</dbReference>
<evidence type="ECO:0000313" key="8">
    <source>
        <dbReference type="EMBL" id="MCZ0860735.1"/>
    </source>
</evidence>
<dbReference type="Gene3D" id="2.30.30.30">
    <property type="match status" value="1"/>
</dbReference>
<proteinExistence type="inferred from homology"/>
<dbReference type="NCBIfam" id="NF007180">
    <property type="entry name" value="PRK09612.1"/>
    <property type="match status" value="1"/>
</dbReference>
<keyword evidence="2 4" id="KW-0689">Ribosomal protein</keyword>
<dbReference type="Gene3D" id="4.10.950.10">
    <property type="entry name" value="Ribosomal protein L2, domain 3"/>
    <property type="match status" value="1"/>
</dbReference>
<dbReference type="HAMAP" id="MF_01320_A">
    <property type="entry name" value="Ribosomal_uL2_A"/>
    <property type="match status" value="1"/>
</dbReference>
<dbReference type="InterPro" id="IPR008991">
    <property type="entry name" value="Translation_prot_SH3-like_sf"/>
</dbReference>
<reference evidence="8" key="1">
    <citation type="submission" date="2022-12" db="EMBL/GenBank/DDBJ databases">
        <title>Isolation and characterisation of novel Methanocorpusculum spp. from native Australian herbivores indicates the genus is ancestrally host-associated.</title>
        <authorList>
            <person name="Volmer J.G."/>
            <person name="Soo R.M."/>
            <person name="Evans P.N."/>
            <person name="Hoedt E.C."/>
            <person name="Astorga Alsina A.L."/>
            <person name="Woodcroft B.J."/>
            <person name="Tyson G.W."/>
            <person name="Hugenholtz P."/>
            <person name="Morrison M."/>
        </authorList>
    </citation>
    <scope>NUCLEOTIDE SEQUENCE</scope>
    <source>
        <strain evidence="8">MG</strain>
    </source>
</reference>
<accession>A0ABT4IG71</accession>
<dbReference type="PIRSF" id="PIRSF002158">
    <property type="entry name" value="Ribosomal_L2"/>
    <property type="match status" value="1"/>
</dbReference>
<organism evidence="8 9">
    <name type="scientific">Methanocorpusculum petauri</name>
    <dbReference type="NCBI Taxonomy" id="3002863"/>
    <lineage>
        <taxon>Archaea</taxon>
        <taxon>Methanobacteriati</taxon>
        <taxon>Methanobacteriota</taxon>
        <taxon>Stenosarchaea group</taxon>
        <taxon>Methanomicrobia</taxon>
        <taxon>Methanomicrobiales</taxon>
        <taxon>Methanocorpusculaceae</taxon>
        <taxon>Methanocorpusculum</taxon>
    </lineage>
</organism>
<keyword evidence="9" id="KW-1185">Reference proteome</keyword>
<dbReference type="InterPro" id="IPR014722">
    <property type="entry name" value="Rib_uL2_dom2"/>
</dbReference>
<comment type="caution">
    <text evidence="8">The sequence shown here is derived from an EMBL/GenBank/DDBJ whole genome shotgun (WGS) entry which is preliminary data.</text>
</comment>
<keyword evidence="4" id="KW-0699">rRNA-binding</keyword>
<comment type="similarity">
    <text evidence="1 4">Belongs to the universal ribosomal protein uL2 family.</text>
</comment>
<keyword evidence="4" id="KW-0694">RNA-binding</keyword>
<dbReference type="RefSeq" id="WP_268924936.1">
    <property type="nucleotide sequence ID" value="NZ_JAPTGB010000010.1"/>
</dbReference>
<feature type="domain" description="Large ribosomal subunit protein uL2 RNA-binding" evidence="7">
    <location>
        <begin position="11"/>
        <end position="81"/>
    </location>
</feature>
<dbReference type="PANTHER" id="PTHR13691:SF16">
    <property type="entry name" value="LARGE RIBOSOMAL SUBUNIT PROTEIN UL2"/>
    <property type="match status" value="1"/>
</dbReference>
<dbReference type="SMART" id="SM01382">
    <property type="entry name" value="Ribosomal_L2_C"/>
    <property type="match status" value="1"/>
</dbReference>
<feature type="compositionally biased region" description="Basic residues" evidence="5">
    <location>
        <begin position="223"/>
        <end position="236"/>
    </location>
</feature>
<dbReference type="SMART" id="SM01383">
    <property type="entry name" value="Ribosomal_L2"/>
    <property type="match status" value="1"/>
</dbReference>
<dbReference type="InterPro" id="IPR023672">
    <property type="entry name" value="Ribosomal_uL2_arc_euk"/>
</dbReference>
<evidence type="ECO:0000256" key="1">
    <source>
        <dbReference type="ARBA" id="ARBA00005636"/>
    </source>
</evidence>
<comment type="function">
    <text evidence="4">One of the primary rRNA binding proteins. Required for association of the 30S and 50S subunits to form the 70S ribosome, for tRNA binding and peptide bond formation. It has been suggested to have peptidyltransferase activity; this is somewhat controversial. Makes several contacts with the 16S rRNA in the 70S ribosome.</text>
</comment>
<sequence>MGHRISTQARGKGGSTYRAPSHQYKAELKHFGSFTETVTATVVDIEHDPARHTPIAVVKINGKKEYVLITEGVGVGKELAWGPGAKIENGNTLPLAAIPTGMSVCNIEARPGDGGKFVRASGVQAVVIGKSEGKVGVRMPSGKPKWFHEHCLATIGLVAGGGRGDKPVLKAGKQYHKMKTSATRWPRVRGVAMNVIDHPFGGGGHQHPGKPKTVARGTPAGKKVGHVAARRTGCRR</sequence>
<evidence type="ECO:0000256" key="4">
    <source>
        <dbReference type="HAMAP-Rule" id="MF_01320"/>
    </source>
</evidence>
<dbReference type="SUPFAM" id="SSF50104">
    <property type="entry name" value="Translation proteins SH3-like domain"/>
    <property type="match status" value="1"/>
</dbReference>
<feature type="domain" description="Large ribosomal subunit protein uL2 C-terminal" evidence="6">
    <location>
        <begin position="87"/>
        <end position="220"/>
    </location>
</feature>
<dbReference type="Pfam" id="PF03947">
    <property type="entry name" value="Ribosomal_L2_C"/>
    <property type="match status" value="1"/>
</dbReference>
<evidence type="ECO:0000256" key="2">
    <source>
        <dbReference type="ARBA" id="ARBA00022980"/>
    </source>
</evidence>
<dbReference type="SUPFAM" id="SSF50249">
    <property type="entry name" value="Nucleic acid-binding proteins"/>
    <property type="match status" value="1"/>
</dbReference>
<dbReference type="Pfam" id="PF00181">
    <property type="entry name" value="Ribosomal_L2_N"/>
    <property type="match status" value="1"/>
</dbReference>
<dbReference type="InterPro" id="IPR002171">
    <property type="entry name" value="Ribosomal_uL2"/>
</dbReference>
<evidence type="ECO:0000313" key="9">
    <source>
        <dbReference type="Proteomes" id="UP001141422"/>
    </source>
</evidence>
<evidence type="ECO:0000256" key="5">
    <source>
        <dbReference type="SAM" id="MobiDB-lite"/>
    </source>
</evidence>
<evidence type="ECO:0000256" key="3">
    <source>
        <dbReference type="ARBA" id="ARBA00023274"/>
    </source>
</evidence>
<dbReference type="InterPro" id="IPR012340">
    <property type="entry name" value="NA-bd_OB-fold"/>
</dbReference>
<dbReference type="InterPro" id="IPR022666">
    <property type="entry name" value="Ribosomal_uL2_RNA-bd_dom"/>
</dbReference>
<comment type="subunit">
    <text evidence="4">Part of the 50S ribosomal subunit. Forms a bridge to the 30S subunit in the 70S ribosome.</text>
</comment>
<protein>
    <recommendedName>
        <fullName evidence="4">Large ribosomal subunit protein uL2</fullName>
    </recommendedName>
</protein>
<evidence type="ECO:0000259" key="6">
    <source>
        <dbReference type="SMART" id="SM01382"/>
    </source>
</evidence>
<dbReference type="Proteomes" id="UP001141422">
    <property type="component" value="Unassembled WGS sequence"/>
</dbReference>
<name>A0ABT4IG71_9EURY</name>
<keyword evidence="3 4" id="KW-0687">Ribonucleoprotein</keyword>
<dbReference type="InterPro" id="IPR014726">
    <property type="entry name" value="Ribosomal_uL2_dom3"/>
</dbReference>
<gene>
    <name evidence="4" type="primary">rpl2</name>
    <name evidence="8" type="ORF">O0S10_05745</name>
</gene>